<dbReference type="Proteomes" id="UP000193240">
    <property type="component" value="Unassembled WGS sequence"/>
</dbReference>
<name>A0A1Y2M3L4_EPING</name>
<feature type="region of interest" description="Disordered" evidence="1">
    <location>
        <begin position="178"/>
        <end position="210"/>
    </location>
</feature>
<organism evidence="3 4">
    <name type="scientific">Epicoccum nigrum</name>
    <name type="common">Soil fungus</name>
    <name type="synonym">Epicoccum purpurascens</name>
    <dbReference type="NCBI Taxonomy" id="105696"/>
    <lineage>
        <taxon>Eukaryota</taxon>
        <taxon>Fungi</taxon>
        <taxon>Dikarya</taxon>
        <taxon>Ascomycota</taxon>
        <taxon>Pezizomycotina</taxon>
        <taxon>Dothideomycetes</taxon>
        <taxon>Pleosporomycetidae</taxon>
        <taxon>Pleosporales</taxon>
        <taxon>Pleosporineae</taxon>
        <taxon>Didymellaceae</taxon>
        <taxon>Epicoccum</taxon>
    </lineage>
</organism>
<keyword evidence="2" id="KW-0472">Membrane</keyword>
<dbReference type="EMBL" id="KZ107841">
    <property type="protein sequence ID" value="OSS50653.1"/>
    <property type="molecule type" value="Genomic_DNA"/>
</dbReference>
<sequence length="210" mass="22064">MSADQIAAFGDWKVYLMTSSSPVISTKAVSTEQTDTHASTLVGGATAYSSDSSTKPSQTKTEDSTVDDGHSATSQISSSAPPYNSTFAAPTAHLPSKPGLSPAAIAGTSVVSILVISSIIAAVFFLSRRFRHSRHGRADTPPPYVPEMNKDIYFQGKPELDAQYSEVGTRTPVGHAELDGAPPFTYELDGASPVTPMRESAHVSASESRG</sequence>
<gene>
    <name evidence="3" type="ORF">B5807_04451</name>
</gene>
<feature type="compositionally biased region" description="Polar residues" evidence="1">
    <location>
        <begin position="28"/>
        <end position="39"/>
    </location>
</feature>
<dbReference type="CDD" id="cd12087">
    <property type="entry name" value="TM_EGFR-like"/>
    <property type="match status" value="1"/>
</dbReference>
<keyword evidence="4" id="KW-1185">Reference proteome</keyword>
<feature type="compositionally biased region" description="Polar residues" evidence="1">
    <location>
        <begin position="47"/>
        <end position="59"/>
    </location>
</feature>
<evidence type="ECO:0008006" key="5">
    <source>
        <dbReference type="Google" id="ProtNLM"/>
    </source>
</evidence>
<evidence type="ECO:0000256" key="1">
    <source>
        <dbReference type="SAM" id="MobiDB-lite"/>
    </source>
</evidence>
<keyword evidence="2" id="KW-1133">Transmembrane helix</keyword>
<evidence type="ECO:0000313" key="4">
    <source>
        <dbReference type="Proteomes" id="UP000193240"/>
    </source>
</evidence>
<feature type="compositionally biased region" description="Basic and acidic residues" evidence="1">
    <location>
        <begin position="60"/>
        <end position="70"/>
    </location>
</feature>
<protein>
    <recommendedName>
        <fullName evidence="5">Mid2 domain-containing protein</fullName>
    </recommendedName>
</protein>
<dbReference type="AlphaFoldDB" id="A0A1Y2M3L4"/>
<proteinExistence type="predicted"/>
<feature type="region of interest" description="Disordered" evidence="1">
    <location>
        <begin position="28"/>
        <end position="84"/>
    </location>
</feature>
<dbReference type="InParanoid" id="A0A1Y2M3L4"/>
<accession>A0A1Y2M3L4</accession>
<feature type="transmembrane region" description="Helical" evidence="2">
    <location>
        <begin position="103"/>
        <end position="127"/>
    </location>
</feature>
<evidence type="ECO:0000256" key="2">
    <source>
        <dbReference type="SAM" id="Phobius"/>
    </source>
</evidence>
<evidence type="ECO:0000313" key="3">
    <source>
        <dbReference type="EMBL" id="OSS50653.1"/>
    </source>
</evidence>
<feature type="compositionally biased region" description="Polar residues" evidence="1">
    <location>
        <begin position="71"/>
        <end position="84"/>
    </location>
</feature>
<keyword evidence="2" id="KW-0812">Transmembrane</keyword>
<reference evidence="3 4" key="1">
    <citation type="journal article" date="2017" name="Genome Announc.">
        <title>Genome sequence of the saprophytic ascomycete Epicoccum nigrum ICMP 19927 strain isolated from New Zealand.</title>
        <authorList>
            <person name="Fokin M."/>
            <person name="Fleetwood D."/>
            <person name="Weir B.S."/>
            <person name="Villas-Boas S.G."/>
        </authorList>
    </citation>
    <scope>NUCLEOTIDE SEQUENCE [LARGE SCALE GENOMIC DNA]</scope>
    <source>
        <strain evidence="3 4">ICMP 19927</strain>
    </source>
</reference>